<dbReference type="PANTHER" id="PTHR47261">
    <property type="entry name" value="CALCIUM-DEPENDENT LIPID-BINDING (CALB DOMAIN) FAMILY PROTEIN"/>
    <property type="match status" value="1"/>
</dbReference>
<keyword evidence="3" id="KW-1185">Reference proteome</keyword>
<gene>
    <name evidence="2" type="ORF">CYMTET_32634</name>
</gene>
<name>A0AAE0FF24_9CHLO</name>
<dbReference type="PANTHER" id="PTHR47261:SF4">
    <property type="entry name" value="C2 DOMAIN-CONTAINING PROTEIN"/>
    <property type="match status" value="1"/>
</dbReference>
<comment type="caution">
    <text evidence="2">The sequence shown here is derived from an EMBL/GenBank/DDBJ whole genome shotgun (WGS) entry which is preliminary data.</text>
</comment>
<accession>A0AAE0FF24</accession>
<feature type="region of interest" description="Disordered" evidence="1">
    <location>
        <begin position="38"/>
        <end position="62"/>
    </location>
</feature>
<dbReference type="EMBL" id="LGRX02019618">
    <property type="protein sequence ID" value="KAK3258315.1"/>
    <property type="molecule type" value="Genomic_DNA"/>
</dbReference>
<evidence type="ECO:0000313" key="3">
    <source>
        <dbReference type="Proteomes" id="UP001190700"/>
    </source>
</evidence>
<organism evidence="2 3">
    <name type="scientific">Cymbomonas tetramitiformis</name>
    <dbReference type="NCBI Taxonomy" id="36881"/>
    <lineage>
        <taxon>Eukaryota</taxon>
        <taxon>Viridiplantae</taxon>
        <taxon>Chlorophyta</taxon>
        <taxon>Pyramimonadophyceae</taxon>
        <taxon>Pyramimonadales</taxon>
        <taxon>Pyramimonadaceae</taxon>
        <taxon>Cymbomonas</taxon>
    </lineage>
</organism>
<evidence type="ECO:0000256" key="1">
    <source>
        <dbReference type="SAM" id="MobiDB-lite"/>
    </source>
</evidence>
<proteinExistence type="predicted"/>
<sequence>MLTSSQGVKRQYNIYHQLPRPVRTHSCRKYRHSPLLRRTSCDAANSTSRDSKHSASPTARAHFEERPSHIVTVCAAPQPKLQVSPRDVVSAGVGGLITALALYLSLRFADRAPGRVFRSARDRVTAEDQRSAGGAGAESSPLARRESVEWLNLALRKMWGVYVQRLGRWLGDVLQRPMDNLFHRLRASGTFPSNIRRLVWTKMHLGTYFLSPPRSCELNRTASSCLSPPLWCGRELGSANGTWECWGLDGDFEGYWKILRGDG</sequence>
<dbReference type="AlphaFoldDB" id="A0AAE0FF24"/>
<evidence type="ECO:0000313" key="2">
    <source>
        <dbReference type="EMBL" id="KAK3258315.1"/>
    </source>
</evidence>
<protein>
    <submittedName>
        <fullName evidence="2">Uncharacterized protein</fullName>
    </submittedName>
</protein>
<dbReference type="Proteomes" id="UP001190700">
    <property type="component" value="Unassembled WGS sequence"/>
</dbReference>
<reference evidence="2 3" key="1">
    <citation type="journal article" date="2015" name="Genome Biol. Evol.">
        <title>Comparative Genomics of a Bacterivorous Green Alga Reveals Evolutionary Causalities and Consequences of Phago-Mixotrophic Mode of Nutrition.</title>
        <authorList>
            <person name="Burns J.A."/>
            <person name="Paasch A."/>
            <person name="Narechania A."/>
            <person name="Kim E."/>
        </authorList>
    </citation>
    <scope>NUCLEOTIDE SEQUENCE [LARGE SCALE GENOMIC DNA]</scope>
    <source>
        <strain evidence="2 3">PLY_AMNH</strain>
    </source>
</reference>